<dbReference type="RefSeq" id="WP_014217606.1">
    <property type="nucleotide sequence ID" value="NZ_LWBO01000077.1"/>
</dbReference>
<dbReference type="EMBL" id="LWBO01000077">
    <property type="protein sequence ID" value="OQP40487.1"/>
    <property type="molecule type" value="Genomic_DNA"/>
</dbReference>
<gene>
    <name evidence="1" type="ORF">A4D02_16380</name>
</gene>
<dbReference type="Pfam" id="PF14595">
    <property type="entry name" value="Thioredoxin_9"/>
    <property type="match status" value="1"/>
</dbReference>
<dbReference type="InterPro" id="IPR036249">
    <property type="entry name" value="Thioredoxin-like_sf"/>
</dbReference>
<sequence>MNYPAIAPAHTFSYSEYFDFTEQTANGAFLAVHPLPPEKIEAAKMNVQRMKRIYKTFQPSQQVIELLQKIPGNMQWTIIAEPWCGDGAQNIPVLAKIASMSDKIELKIILRDENPAIMEAFLTDGKKAIPKLICIDPNQHQLIGTWGARPFNMQQLFVQCKEVNGRSKEDCLKELHSFYAKDHGESLQQEITALLAGWVKEKGAN</sequence>
<comment type="caution">
    <text evidence="1">The sequence shown here is derived from an EMBL/GenBank/DDBJ whole genome shotgun (WGS) entry which is preliminary data.</text>
</comment>
<dbReference type="SUPFAM" id="SSF52833">
    <property type="entry name" value="Thioredoxin-like"/>
    <property type="match status" value="1"/>
</dbReference>
<protein>
    <recommendedName>
        <fullName evidence="3">Thioredoxin family protein</fullName>
    </recommendedName>
</protein>
<reference evidence="1 2" key="1">
    <citation type="submission" date="2016-04" db="EMBL/GenBank/DDBJ databases">
        <authorList>
            <person name="Chen L."/>
            <person name="Zhuang W."/>
            <person name="Wang G."/>
        </authorList>
    </citation>
    <scope>NUCLEOTIDE SEQUENCE [LARGE SCALE GENOMIC DNA]</scope>
    <source>
        <strain evidence="2">GR20</strain>
    </source>
</reference>
<dbReference type="Gene3D" id="3.40.30.10">
    <property type="entry name" value="Glutaredoxin"/>
    <property type="match status" value="1"/>
</dbReference>
<name>A0ABX3NNR0_9BACT</name>
<evidence type="ECO:0000313" key="2">
    <source>
        <dbReference type="Proteomes" id="UP000192277"/>
    </source>
</evidence>
<evidence type="ECO:0000313" key="1">
    <source>
        <dbReference type="EMBL" id="OQP40487.1"/>
    </source>
</evidence>
<organism evidence="1 2">
    <name type="scientific">Niastella koreensis</name>
    <dbReference type="NCBI Taxonomy" id="354356"/>
    <lineage>
        <taxon>Bacteria</taxon>
        <taxon>Pseudomonadati</taxon>
        <taxon>Bacteroidota</taxon>
        <taxon>Chitinophagia</taxon>
        <taxon>Chitinophagales</taxon>
        <taxon>Chitinophagaceae</taxon>
        <taxon>Niastella</taxon>
    </lineage>
</organism>
<evidence type="ECO:0008006" key="3">
    <source>
        <dbReference type="Google" id="ProtNLM"/>
    </source>
</evidence>
<keyword evidence="2" id="KW-1185">Reference proteome</keyword>
<accession>A0ABX3NNR0</accession>
<dbReference type="Proteomes" id="UP000192277">
    <property type="component" value="Unassembled WGS sequence"/>
</dbReference>
<proteinExistence type="predicted"/>